<dbReference type="EMBL" id="SMBX01000007">
    <property type="protein sequence ID" value="TCU95993.1"/>
    <property type="molecule type" value="Genomic_DNA"/>
</dbReference>
<comment type="caution">
    <text evidence="2">The sequence shown here is derived from an EMBL/GenBank/DDBJ whole genome shotgun (WGS) entry which is preliminary data.</text>
</comment>
<sequence>MLALSTKDGQRISAFRAGEGNRYGLILLQEIFGINAHIRDTAEHFASEGYDVIAPALFDRVEPNVELDYSPESIQRGLALRAKIPLEHTLLDIEAAIGALEGKSAAIVGYCWGGALAWQSACKLPGLKAASCWYPGGIVKAKDLASQIPVQVHFGKTDTSIPMNEVAEFQQAQPEVEVFLYDAGHGFGCDQRGSFDQQAYALARERTLEFFSKVLA</sequence>
<proteinExistence type="predicted"/>
<dbReference type="GO" id="GO:0016787">
    <property type="term" value="F:hydrolase activity"/>
    <property type="evidence" value="ECO:0007669"/>
    <property type="project" value="InterPro"/>
</dbReference>
<dbReference type="AlphaFoldDB" id="A0A4R3UYQ1"/>
<gene>
    <name evidence="2" type="ORF">EV686_10751</name>
</gene>
<dbReference type="InterPro" id="IPR029058">
    <property type="entry name" value="AB_hydrolase_fold"/>
</dbReference>
<feature type="domain" description="Dienelactone hydrolase" evidence="1">
    <location>
        <begin position="23"/>
        <end position="214"/>
    </location>
</feature>
<dbReference type="PANTHER" id="PTHR46623:SF6">
    <property type="entry name" value="ALPHA_BETA-HYDROLASES SUPERFAMILY PROTEIN"/>
    <property type="match status" value="1"/>
</dbReference>
<dbReference type="RefSeq" id="WP_132477480.1">
    <property type="nucleotide sequence ID" value="NZ_JBHRVM010000001.1"/>
</dbReference>
<dbReference type="InterPro" id="IPR002925">
    <property type="entry name" value="Dienelactn_hydro"/>
</dbReference>
<evidence type="ECO:0000313" key="2">
    <source>
        <dbReference type="EMBL" id="TCU95993.1"/>
    </source>
</evidence>
<dbReference type="SUPFAM" id="SSF53474">
    <property type="entry name" value="alpha/beta-Hydrolases"/>
    <property type="match status" value="1"/>
</dbReference>
<protein>
    <submittedName>
        <fullName evidence="2">Carboxymethylenebutenolidase</fullName>
    </submittedName>
</protein>
<dbReference type="OrthoDB" id="62567at2"/>
<organism evidence="2 3">
    <name type="scientific">Paracandidimonas soli</name>
    <dbReference type="NCBI Taxonomy" id="1917182"/>
    <lineage>
        <taxon>Bacteria</taxon>
        <taxon>Pseudomonadati</taxon>
        <taxon>Pseudomonadota</taxon>
        <taxon>Betaproteobacteria</taxon>
        <taxon>Burkholderiales</taxon>
        <taxon>Alcaligenaceae</taxon>
        <taxon>Paracandidimonas</taxon>
    </lineage>
</organism>
<dbReference type="Pfam" id="PF01738">
    <property type="entry name" value="DLH"/>
    <property type="match status" value="1"/>
</dbReference>
<dbReference type="Gene3D" id="3.40.50.1820">
    <property type="entry name" value="alpha/beta hydrolase"/>
    <property type="match status" value="1"/>
</dbReference>
<dbReference type="PANTHER" id="PTHR46623">
    <property type="entry name" value="CARBOXYMETHYLENEBUTENOLIDASE-RELATED"/>
    <property type="match status" value="1"/>
</dbReference>
<reference evidence="2 3" key="1">
    <citation type="submission" date="2019-03" db="EMBL/GenBank/DDBJ databases">
        <title>Genomic Encyclopedia of Type Strains, Phase IV (KMG-IV): sequencing the most valuable type-strain genomes for metagenomic binning, comparative biology and taxonomic classification.</title>
        <authorList>
            <person name="Goeker M."/>
        </authorList>
    </citation>
    <scope>NUCLEOTIDE SEQUENCE [LARGE SCALE GENOMIC DNA]</scope>
    <source>
        <strain evidence="2 3">DSM 100048</strain>
    </source>
</reference>
<keyword evidence="3" id="KW-1185">Reference proteome</keyword>
<dbReference type="InterPro" id="IPR051049">
    <property type="entry name" value="Dienelactone_hydrolase-like"/>
</dbReference>
<evidence type="ECO:0000259" key="1">
    <source>
        <dbReference type="Pfam" id="PF01738"/>
    </source>
</evidence>
<accession>A0A4R3UYQ1</accession>
<name>A0A4R3UYQ1_9BURK</name>
<evidence type="ECO:0000313" key="3">
    <source>
        <dbReference type="Proteomes" id="UP000294692"/>
    </source>
</evidence>
<dbReference type="Proteomes" id="UP000294692">
    <property type="component" value="Unassembled WGS sequence"/>
</dbReference>